<comment type="caution">
    <text evidence="1">The sequence shown here is derived from an EMBL/GenBank/DDBJ whole genome shotgun (WGS) entry which is preliminary data.</text>
</comment>
<dbReference type="RefSeq" id="WP_089049073.1">
    <property type="nucleotide sequence ID" value="NZ_FXTV01000014.1"/>
</dbReference>
<proteinExistence type="predicted"/>
<gene>
    <name evidence="1" type="ORF">B0A66_06670</name>
</gene>
<dbReference type="AlphaFoldDB" id="A0A226HI28"/>
<keyword evidence="2" id="KW-1185">Reference proteome</keyword>
<sequence length="92" mass="10410">MKITDNKGLQIVSNIIEECVSTEKILCFLEKKEIKSVKNPFPKGVVSYREHTHFHLMVVTDQYVANGATMLSATIKAKTEGRYSATILMYPM</sequence>
<reference evidence="1 2" key="1">
    <citation type="submission" date="2016-11" db="EMBL/GenBank/DDBJ databases">
        <title>Whole genomes of Flavobacteriaceae.</title>
        <authorList>
            <person name="Stine C."/>
            <person name="Li C."/>
            <person name="Tadesse D."/>
        </authorList>
    </citation>
    <scope>NUCLEOTIDE SEQUENCE [LARGE SCALE GENOMIC DNA]</scope>
    <source>
        <strain evidence="1 2">DSM 18292</strain>
    </source>
</reference>
<protein>
    <submittedName>
        <fullName evidence="1">Uncharacterized protein</fullName>
    </submittedName>
</protein>
<dbReference type="Proteomes" id="UP000198345">
    <property type="component" value="Unassembled WGS sequence"/>
</dbReference>
<evidence type="ECO:0000313" key="2">
    <source>
        <dbReference type="Proteomes" id="UP000198345"/>
    </source>
</evidence>
<dbReference type="OrthoDB" id="1321649at2"/>
<accession>A0A226HI28</accession>
<dbReference type="EMBL" id="MUGW01000013">
    <property type="protein sequence ID" value="OXA93508.1"/>
    <property type="molecule type" value="Genomic_DNA"/>
</dbReference>
<evidence type="ECO:0000313" key="1">
    <source>
        <dbReference type="EMBL" id="OXA93508.1"/>
    </source>
</evidence>
<name>A0A226HI28_9FLAO</name>
<organism evidence="1 2">
    <name type="scientific">Flavobacterium hercynium</name>
    <dbReference type="NCBI Taxonomy" id="387094"/>
    <lineage>
        <taxon>Bacteria</taxon>
        <taxon>Pseudomonadati</taxon>
        <taxon>Bacteroidota</taxon>
        <taxon>Flavobacteriia</taxon>
        <taxon>Flavobacteriales</taxon>
        <taxon>Flavobacteriaceae</taxon>
        <taxon>Flavobacterium</taxon>
    </lineage>
</organism>